<comment type="caution">
    <text evidence="2">The sequence shown here is derived from an EMBL/GenBank/DDBJ whole genome shotgun (WGS) entry which is preliminary data.</text>
</comment>
<feature type="region of interest" description="Disordered" evidence="1">
    <location>
        <begin position="36"/>
        <end position="63"/>
    </location>
</feature>
<dbReference type="PROSITE" id="PS51257">
    <property type="entry name" value="PROKAR_LIPOPROTEIN"/>
    <property type="match status" value="1"/>
</dbReference>
<protein>
    <submittedName>
        <fullName evidence="2">(African queen) hypothetical protein</fullName>
    </submittedName>
</protein>
<proteinExistence type="predicted"/>
<gene>
    <name evidence="2" type="ORF">DCHRY22_LOCUS3694</name>
</gene>
<reference evidence="2" key="1">
    <citation type="submission" date="2021-09" db="EMBL/GenBank/DDBJ databases">
        <authorList>
            <person name="Martin H S."/>
        </authorList>
    </citation>
    <scope>NUCLEOTIDE SEQUENCE</scope>
</reference>
<evidence type="ECO:0000256" key="1">
    <source>
        <dbReference type="SAM" id="MobiDB-lite"/>
    </source>
</evidence>
<sequence length="115" mass="12046">MSRGRQRAPAEGGRAPSPRLLAIGYGAGGCAANRACSARGPDSFQPRRGAYPAGAFNEGGGTRAPRAAMIRHTHLATRARPAPARAACEPSINSLHIFIRVDYQLLFGGCSATDR</sequence>
<evidence type="ECO:0000313" key="2">
    <source>
        <dbReference type="EMBL" id="CAG9562345.1"/>
    </source>
</evidence>
<dbReference type="Proteomes" id="UP000789524">
    <property type="component" value="Unassembled WGS sequence"/>
</dbReference>
<accession>A0A8J2W0G2</accession>
<organism evidence="2 3">
    <name type="scientific">Danaus chrysippus</name>
    <name type="common">African queen</name>
    <dbReference type="NCBI Taxonomy" id="151541"/>
    <lineage>
        <taxon>Eukaryota</taxon>
        <taxon>Metazoa</taxon>
        <taxon>Ecdysozoa</taxon>
        <taxon>Arthropoda</taxon>
        <taxon>Hexapoda</taxon>
        <taxon>Insecta</taxon>
        <taxon>Pterygota</taxon>
        <taxon>Neoptera</taxon>
        <taxon>Endopterygota</taxon>
        <taxon>Lepidoptera</taxon>
        <taxon>Glossata</taxon>
        <taxon>Ditrysia</taxon>
        <taxon>Papilionoidea</taxon>
        <taxon>Nymphalidae</taxon>
        <taxon>Danainae</taxon>
        <taxon>Danaini</taxon>
        <taxon>Danaina</taxon>
        <taxon>Danaus</taxon>
        <taxon>Anosia</taxon>
    </lineage>
</organism>
<name>A0A8J2W0G2_9NEOP</name>
<keyword evidence="3" id="KW-1185">Reference proteome</keyword>
<evidence type="ECO:0000313" key="3">
    <source>
        <dbReference type="Proteomes" id="UP000789524"/>
    </source>
</evidence>
<dbReference type="EMBL" id="CAKASE010000048">
    <property type="protein sequence ID" value="CAG9562345.1"/>
    <property type="molecule type" value="Genomic_DNA"/>
</dbReference>
<dbReference type="AlphaFoldDB" id="A0A8J2W0G2"/>